<keyword evidence="1" id="KW-0732">Signal</keyword>
<evidence type="ECO:0000313" key="3">
    <source>
        <dbReference type="Proteomes" id="UP001568698"/>
    </source>
</evidence>
<feature type="chain" id="PRO_5047105192" evidence="1">
    <location>
        <begin position="21"/>
        <end position="261"/>
    </location>
</feature>
<dbReference type="Proteomes" id="UP001568698">
    <property type="component" value="Unassembled WGS sequence"/>
</dbReference>
<proteinExistence type="predicted"/>
<dbReference type="SUPFAM" id="SSF53850">
    <property type="entry name" value="Periplasmic binding protein-like II"/>
    <property type="match status" value="1"/>
</dbReference>
<keyword evidence="3" id="KW-1185">Reference proteome</keyword>
<evidence type="ECO:0000313" key="2">
    <source>
        <dbReference type="EMBL" id="MEZ7198268.1"/>
    </source>
</evidence>
<evidence type="ECO:0000256" key="1">
    <source>
        <dbReference type="SAM" id="SignalP"/>
    </source>
</evidence>
<accession>A0ABV4K8U9</accession>
<reference evidence="2 3" key="1">
    <citation type="submission" date="2024-08" db="EMBL/GenBank/DDBJ databases">
        <title>Sulfate-reducing bacteria isolated from formation water of the oil field in Kazakhstan and description of Pseudodesulfovibrio sp.</title>
        <authorList>
            <person name="Bidzhieva S.K."/>
            <person name="Tourova T.P."/>
            <person name="Grouzdev D.S."/>
            <person name="Beletsky A.V."/>
            <person name="Sokolova D.S."/>
            <person name="Samigullina S.R."/>
            <person name="Poltaraus A.B."/>
            <person name="Avtukh A.N."/>
            <person name="Tereshina V.M."/>
            <person name="Zhaparov N.S."/>
            <person name="Mardanov A.V."/>
            <person name="Nazina T.N."/>
        </authorList>
    </citation>
    <scope>NUCLEOTIDE SEQUENCE [LARGE SCALE GENOMIC DNA]</scope>
    <source>
        <strain evidence="2 3">9FUS</strain>
    </source>
</reference>
<sequence length="261" mass="28687">MRVLPGVLFALLLTAQLSLAAPGAPDVPGAPEDDWRDAPVCVFGMPEDGHAVRNDNTGYITEVLRAALAPAGYDLVHKDMPYRRARGELAKGRIQCSLAARDHDAQSARSVIFACDLVVAYRAADGFSGLKDLADQKVAHLFGFDFEELLPVSIRPQPTYDRTSAIHMLDRGHVRYVIGEETLLKSAVRKTGLPLTEFGFARFRSMDVVPIFAPNAEGARLRDIFDRRMAEMAASGELAAIFRKYGLPEDRIRHILDADAP</sequence>
<feature type="signal peptide" evidence="1">
    <location>
        <begin position="1"/>
        <end position="20"/>
    </location>
</feature>
<dbReference type="Gene3D" id="3.40.190.10">
    <property type="entry name" value="Periplasmic binding protein-like II"/>
    <property type="match status" value="2"/>
</dbReference>
<name>A0ABV4K8U9_9BACT</name>
<organism evidence="2 3">
    <name type="scientific">Pseudodesulfovibrio karagichevae</name>
    <dbReference type="NCBI Taxonomy" id="3239305"/>
    <lineage>
        <taxon>Bacteria</taxon>
        <taxon>Pseudomonadati</taxon>
        <taxon>Thermodesulfobacteriota</taxon>
        <taxon>Desulfovibrionia</taxon>
        <taxon>Desulfovibrionales</taxon>
        <taxon>Desulfovibrionaceae</taxon>
    </lineage>
</organism>
<dbReference type="RefSeq" id="WP_371387761.1">
    <property type="nucleotide sequence ID" value="NZ_JBGLYH010000059.1"/>
</dbReference>
<dbReference type="EMBL" id="JBGLYH010000059">
    <property type="protein sequence ID" value="MEZ7198268.1"/>
    <property type="molecule type" value="Genomic_DNA"/>
</dbReference>
<comment type="caution">
    <text evidence="2">The sequence shown here is derived from an EMBL/GenBank/DDBJ whole genome shotgun (WGS) entry which is preliminary data.</text>
</comment>
<gene>
    <name evidence="2" type="ORF">AB6M95_16055</name>
</gene>
<protein>
    <submittedName>
        <fullName evidence="2">Substrate-binding periplasmic protein</fullName>
    </submittedName>
</protein>